<gene>
    <name evidence="1" type="ORF">V3330_18835</name>
</gene>
<evidence type="ECO:0000313" key="1">
    <source>
        <dbReference type="EMBL" id="MEJ8569692.1"/>
    </source>
</evidence>
<organism evidence="1 2">
    <name type="scientific">Elongatibacter sediminis</name>
    <dbReference type="NCBI Taxonomy" id="3119006"/>
    <lineage>
        <taxon>Bacteria</taxon>
        <taxon>Pseudomonadati</taxon>
        <taxon>Pseudomonadota</taxon>
        <taxon>Gammaproteobacteria</taxon>
        <taxon>Chromatiales</taxon>
        <taxon>Wenzhouxiangellaceae</taxon>
        <taxon>Elongatibacter</taxon>
    </lineage>
</organism>
<reference evidence="1 2" key="1">
    <citation type="submission" date="2024-02" db="EMBL/GenBank/DDBJ databases">
        <title>A novel Wenzhouxiangellaceae bacterium, isolated from coastal sediments.</title>
        <authorList>
            <person name="Du Z.-J."/>
            <person name="Ye Y.-Q."/>
            <person name="Zhang X.-Y."/>
        </authorList>
    </citation>
    <scope>NUCLEOTIDE SEQUENCE [LARGE SCALE GENOMIC DNA]</scope>
    <source>
        <strain evidence="1 2">CH-27</strain>
    </source>
</reference>
<sequence length="69" mass="7669">MPAVILESEITCPRCGHRQQETMPTDSCQYFHECRSCQVLLKPLPGDCCVFCSYGSVECPPMQEGGCHT</sequence>
<comment type="caution">
    <text evidence="1">The sequence shown here is derived from an EMBL/GenBank/DDBJ whole genome shotgun (WGS) entry which is preliminary data.</text>
</comment>
<proteinExistence type="predicted"/>
<accession>A0AAW9RHN0</accession>
<keyword evidence="2" id="KW-1185">Reference proteome</keyword>
<dbReference type="InterPro" id="IPR047677">
    <property type="entry name" value="GDCCVxC"/>
</dbReference>
<dbReference type="AlphaFoldDB" id="A0AAW9RHN0"/>
<dbReference type="EMBL" id="JAZHOG010000017">
    <property type="protein sequence ID" value="MEJ8569692.1"/>
    <property type="molecule type" value="Genomic_DNA"/>
</dbReference>
<name>A0AAW9RHN0_9GAMM</name>
<protein>
    <submittedName>
        <fullName evidence="1">GDCCVxC domain-containing (Seleno)protein</fullName>
    </submittedName>
</protein>
<dbReference type="RefSeq" id="WP_354697019.1">
    <property type="nucleotide sequence ID" value="NZ_JAZHOG010000017.1"/>
</dbReference>
<dbReference type="Proteomes" id="UP001359886">
    <property type="component" value="Unassembled WGS sequence"/>
</dbReference>
<evidence type="ECO:0000313" key="2">
    <source>
        <dbReference type="Proteomes" id="UP001359886"/>
    </source>
</evidence>
<dbReference type="NCBIfam" id="NF041374">
    <property type="entry name" value="GDCCVxC"/>
    <property type="match status" value="1"/>
</dbReference>